<dbReference type="InterPro" id="IPR036291">
    <property type="entry name" value="NAD(P)-bd_dom_sf"/>
</dbReference>
<dbReference type="PANTHER" id="PTHR45458">
    <property type="entry name" value="SHORT-CHAIN DEHYDROGENASE/REDUCTASE SDR"/>
    <property type="match status" value="1"/>
</dbReference>
<name>A0A0F9ICX4_9ZZZZ</name>
<dbReference type="AlphaFoldDB" id="A0A0F9ICX4"/>
<dbReference type="InterPro" id="IPR002347">
    <property type="entry name" value="SDR_fam"/>
</dbReference>
<dbReference type="InterPro" id="IPR052184">
    <property type="entry name" value="SDR_enzymes"/>
</dbReference>
<dbReference type="SUPFAM" id="SSF51735">
    <property type="entry name" value="NAD(P)-binding Rossmann-fold domains"/>
    <property type="match status" value="1"/>
</dbReference>
<sequence length="224" mass="23925">MTKTALVTGSNRGIGLELVTQLKQHGFDVIATCRKTTPELDALGVDVIENVEVSDLKSLSNLATQLKGRHIDWLINNAGIANGIAMDELDDDAIESCKRMFEVNSLGPLLTTQALVNNLGKGSKVAIITSRMGSVADNDSGGSYGYRMSKSAVNAVGKSLSIDLKPRGVAVAILHPGYVRTDMTSHNGLIDTDESASGLLARMDELNLDNTGSFWHTNGDLLPW</sequence>
<dbReference type="GO" id="GO:0016616">
    <property type="term" value="F:oxidoreductase activity, acting on the CH-OH group of donors, NAD or NADP as acceptor"/>
    <property type="evidence" value="ECO:0007669"/>
    <property type="project" value="TreeGrafter"/>
</dbReference>
<evidence type="ECO:0008006" key="2">
    <source>
        <dbReference type="Google" id="ProtNLM"/>
    </source>
</evidence>
<dbReference type="PRINTS" id="PR00081">
    <property type="entry name" value="GDHRDH"/>
</dbReference>
<gene>
    <name evidence="1" type="ORF">LCGC14_1594940</name>
</gene>
<organism evidence="1">
    <name type="scientific">marine sediment metagenome</name>
    <dbReference type="NCBI Taxonomy" id="412755"/>
    <lineage>
        <taxon>unclassified sequences</taxon>
        <taxon>metagenomes</taxon>
        <taxon>ecological metagenomes</taxon>
    </lineage>
</organism>
<evidence type="ECO:0000313" key="1">
    <source>
        <dbReference type="EMBL" id="KKM25441.1"/>
    </source>
</evidence>
<dbReference type="Pfam" id="PF00106">
    <property type="entry name" value="adh_short"/>
    <property type="match status" value="1"/>
</dbReference>
<dbReference type="CDD" id="cd05325">
    <property type="entry name" value="carb_red_sniffer_like_SDR_c"/>
    <property type="match status" value="1"/>
</dbReference>
<dbReference type="PANTHER" id="PTHR45458:SF1">
    <property type="entry name" value="SHORT CHAIN DEHYDROGENASE"/>
    <property type="match status" value="1"/>
</dbReference>
<proteinExistence type="predicted"/>
<dbReference type="EMBL" id="LAZR01012717">
    <property type="protein sequence ID" value="KKM25441.1"/>
    <property type="molecule type" value="Genomic_DNA"/>
</dbReference>
<accession>A0A0F9ICX4</accession>
<dbReference type="Gene3D" id="3.40.50.720">
    <property type="entry name" value="NAD(P)-binding Rossmann-like Domain"/>
    <property type="match status" value="1"/>
</dbReference>
<comment type="caution">
    <text evidence="1">The sequence shown here is derived from an EMBL/GenBank/DDBJ whole genome shotgun (WGS) entry which is preliminary data.</text>
</comment>
<reference evidence="1" key="1">
    <citation type="journal article" date="2015" name="Nature">
        <title>Complex archaea that bridge the gap between prokaryotes and eukaryotes.</title>
        <authorList>
            <person name="Spang A."/>
            <person name="Saw J.H."/>
            <person name="Jorgensen S.L."/>
            <person name="Zaremba-Niedzwiedzka K."/>
            <person name="Martijn J."/>
            <person name="Lind A.E."/>
            <person name="van Eijk R."/>
            <person name="Schleper C."/>
            <person name="Guy L."/>
            <person name="Ettema T.J."/>
        </authorList>
    </citation>
    <scope>NUCLEOTIDE SEQUENCE</scope>
</reference>
<protein>
    <recommendedName>
        <fullName evidence="2">Short-chain dehydrogenase/reductase SDR</fullName>
    </recommendedName>
</protein>